<organism evidence="12 13">
    <name type="scientific">Sneathiella litorea</name>
    <dbReference type="NCBI Taxonomy" id="2606216"/>
    <lineage>
        <taxon>Bacteria</taxon>
        <taxon>Pseudomonadati</taxon>
        <taxon>Pseudomonadota</taxon>
        <taxon>Alphaproteobacteria</taxon>
        <taxon>Sneathiellales</taxon>
        <taxon>Sneathiellaceae</taxon>
        <taxon>Sneathiella</taxon>
    </lineage>
</organism>
<dbReference type="GO" id="GO:0005524">
    <property type="term" value="F:ATP binding"/>
    <property type="evidence" value="ECO:0007669"/>
    <property type="project" value="UniProtKB-KW"/>
</dbReference>
<dbReference type="NCBIfam" id="TIGR01499">
    <property type="entry name" value="folC"/>
    <property type="match status" value="1"/>
</dbReference>
<dbReference type="PROSITE" id="PS01012">
    <property type="entry name" value="FOLYLPOLYGLU_SYNT_2"/>
    <property type="match status" value="1"/>
</dbReference>
<evidence type="ECO:0000256" key="2">
    <source>
        <dbReference type="ARBA" id="ARBA00008276"/>
    </source>
</evidence>
<proteinExistence type="inferred from homology"/>
<comment type="similarity">
    <text evidence="2 10">Belongs to the folylpolyglutamate synthase family.</text>
</comment>
<dbReference type="InterPro" id="IPR013221">
    <property type="entry name" value="Mur_ligase_cen"/>
</dbReference>
<dbReference type="EC" id="6.3.2.17" evidence="3"/>
<dbReference type="InterPro" id="IPR036615">
    <property type="entry name" value="Mur_ligase_C_dom_sf"/>
</dbReference>
<gene>
    <name evidence="12" type="ORF">GQE98_04115</name>
</gene>
<dbReference type="UniPathway" id="UPA00077">
    <property type="reaction ID" value="UER00157"/>
</dbReference>
<dbReference type="InterPro" id="IPR018109">
    <property type="entry name" value="Folylpolyglutamate_synth_CS"/>
</dbReference>
<dbReference type="GO" id="GO:0005737">
    <property type="term" value="C:cytoplasm"/>
    <property type="evidence" value="ECO:0007669"/>
    <property type="project" value="TreeGrafter"/>
</dbReference>
<evidence type="ECO:0000256" key="10">
    <source>
        <dbReference type="PIRNR" id="PIRNR001563"/>
    </source>
</evidence>
<dbReference type="AlphaFoldDB" id="A0A6L8W3Z2"/>
<dbReference type="PIRSF" id="PIRSF001563">
    <property type="entry name" value="Folylpolyglu_synth"/>
    <property type="match status" value="1"/>
</dbReference>
<evidence type="ECO:0000256" key="6">
    <source>
        <dbReference type="ARBA" id="ARBA00022741"/>
    </source>
</evidence>
<name>A0A6L8W3Z2_9PROT</name>
<dbReference type="InterPro" id="IPR001645">
    <property type="entry name" value="Folylpolyglutamate_synth"/>
</dbReference>
<evidence type="ECO:0000256" key="7">
    <source>
        <dbReference type="ARBA" id="ARBA00022840"/>
    </source>
</evidence>
<keyword evidence="6 10" id="KW-0547">Nucleotide-binding</keyword>
<keyword evidence="7 10" id="KW-0067">ATP-binding</keyword>
<accession>A0A6L8W3Z2</accession>
<dbReference type="GO" id="GO:0008841">
    <property type="term" value="F:dihydrofolate synthase activity"/>
    <property type="evidence" value="ECO:0007669"/>
    <property type="project" value="TreeGrafter"/>
</dbReference>
<evidence type="ECO:0000256" key="8">
    <source>
        <dbReference type="ARBA" id="ARBA00022842"/>
    </source>
</evidence>
<evidence type="ECO:0000256" key="4">
    <source>
        <dbReference type="ARBA" id="ARBA00022598"/>
    </source>
</evidence>
<reference evidence="12 13" key="1">
    <citation type="submission" date="2019-12" db="EMBL/GenBank/DDBJ databases">
        <title>Snethiella sp. nov. sp. isolated from sea sand.</title>
        <authorList>
            <person name="Kim J."/>
            <person name="Jeong S.E."/>
            <person name="Jung H.S."/>
            <person name="Jeon C.O."/>
        </authorList>
    </citation>
    <scope>NUCLEOTIDE SEQUENCE [LARGE SCALE GENOMIC DNA]</scope>
    <source>
        <strain evidence="12 13">DP05</strain>
    </source>
</reference>
<dbReference type="Gene3D" id="3.90.190.20">
    <property type="entry name" value="Mur ligase, C-terminal domain"/>
    <property type="match status" value="1"/>
</dbReference>
<dbReference type="Gene3D" id="3.40.1190.10">
    <property type="entry name" value="Mur-like, catalytic domain"/>
    <property type="match status" value="1"/>
</dbReference>
<evidence type="ECO:0000313" key="13">
    <source>
        <dbReference type="Proteomes" id="UP000476030"/>
    </source>
</evidence>
<dbReference type="InterPro" id="IPR036565">
    <property type="entry name" value="Mur-like_cat_sf"/>
</dbReference>
<dbReference type="FunFam" id="3.40.1190.10:FF:000011">
    <property type="entry name" value="Folylpolyglutamate synthase/dihydrofolate synthase"/>
    <property type="match status" value="1"/>
</dbReference>
<comment type="caution">
    <text evidence="12">The sequence shown here is derived from an EMBL/GenBank/DDBJ whole genome shotgun (WGS) entry which is preliminary data.</text>
</comment>
<dbReference type="Pfam" id="PF08245">
    <property type="entry name" value="Mur_ligase_M"/>
    <property type="match status" value="1"/>
</dbReference>
<comment type="catalytic activity">
    <reaction evidence="9">
        <text>(6S)-5,6,7,8-tetrahydrofolyl-(gamma-L-Glu)(n) + L-glutamate + ATP = (6S)-5,6,7,8-tetrahydrofolyl-(gamma-L-Glu)(n+1) + ADP + phosphate + H(+)</text>
        <dbReference type="Rhea" id="RHEA:10580"/>
        <dbReference type="Rhea" id="RHEA-COMP:14738"/>
        <dbReference type="Rhea" id="RHEA-COMP:14740"/>
        <dbReference type="ChEBI" id="CHEBI:15378"/>
        <dbReference type="ChEBI" id="CHEBI:29985"/>
        <dbReference type="ChEBI" id="CHEBI:30616"/>
        <dbReference type="ChEBI" id="CHEBI:43474"/>
        <dbReference type="ChEBI" id="CHEBI:141005"/>
        <dbReference type="ChEBI" id="CHEBI:456216"/>
        <dbReference type="EC" id="6.3.2.17"/>
    </reaction>
</comment>
<dbReference type="GO" id="GO:0004326">
    <property type="term" value="F:tetrahydrofolylpolyglutamate synthase activity"/>
    <property type="evidence" value="ECO:0007669"/>
    <property type="project" value="UniProtKB-EC"/>
</dbReference>
<evidence type="ECO:0000259" key="11">
    <source>
        <dbReference type="Pfam" id="PF08245"/>
    </source>
</evidence>
<evidence type="ECO:0000256" key="5">
    <source>
        <dbReference type="ARBA" id="ARBA00022723"/>
    </source>
</evidence>
<evidence type="ECO:0000256" key="3">
    <source>
        <dbReference type="ARBA" id="ARBA00013025"/>
    </source>
</evidence>
<protein>
    <recommendedName>
        <fullName evidence="3">tetrahydrofolate synthase</fullName>
        <ecNumber evidence="3">6.3.2.17</ecNumber>
    </recommendedName>
</protein>
<sequence>MTGTNSDRILARLMTLHPKIIDLTLDRMLPLLEKLGHPERRLPPVLHVAGTNGKGSLLAYLRAMLEAAGYRVHVYTSPHLVRFAERIRLSGKIINEEALSDLLLACEAANGDIPITYFEITTIAALKAFADTPGDILLLETGLGGRFDATNVVARPALTAITPISHDHAEFLGTDLAGIAGEKAGIIKPDVPVVIGPQDAVALNVLRETAEKMGSPAYIYDEEWFCHDGKGGWVYDGKTGARSFPYPALQGVHQIANAATAIACLDLLDDFDVPDAAIVEGLQKVEWPARMQRLTKGPIVDNLPAHVDIWLDGGHNPAAADQIAKSFSHWNQTDPKPTYLVAGMLNTKDQKTFFSKLTPVVEKGHCIAIPGEAATTPATELAALARFAGIDVTEMPSLMAAIECLKPTLSEKPCRLLITGSLYLAGQVLQENG</sequence>
<dbReference type="SUPFAM" id="SSF53244">
    <property type="entry name" value="MurD-like peptide ligases, peptide-binding domain"/>
    <property type="match status" value="1"/>
</dbReference>
<evidence type="ECO:0000313" key="12">
    <source>
        <dbReference type="EMBL" id="MZR29816.1"/>
    </source>
</evidence>
<keyword evidence="4 10" id="KW-0436">Ligase</keyword>
<dbReference type="EMBL" id="WTUW01000001">
    <property type="protein sequence ID" value="MZR29816.1"/>
    <property type="molecule type" value="Genomic_DNA"/>
</dbReference>
<dbReference type="PANTHER" id="PTHR11136">
    <property type="entry name" value="FOLYLPOLYGLUTAMATE SYNTHASE-RELATED"/>
    <property type="match status" value="1"/>
</dbReference>
<dbReference type="GO" id="GO:0046872">
    <property type="term" value="F:metal ion binding"/>
    <property type="evidence" value="ECO:0007669"/>
    <property type="project" value="UniProtKB-KW"/>
</dbReference>
<keyword evidence="13" id="KW-1185">Reference proteome</keyword>
<comment type="cofactor">
    <cofactor evidence="1">
        <name>Mg(2+)</name>
        <dbReference type="ChEBI" id="CHEBI:18420"/>
    </cofactor>
</comment>
<dbReference type="SUPFAM" id="SSF53623">
    <property type="entry name" value="MurD-like peptide ligases, catalytic domain"/>
    <property type="match status" value="1"/>
</dbReference>
<evidence type="ECO:0000256" key="9">
    <source>
        <dbReference type="ARBA" id="ARBA00047493"/>
    </source>
</evidence>
<dbReference type="Proteomes" id="UP000476030">
    <property type="component" value="Unassembled WGS sequence"/>
</dbReference>
<dbReference type="GO" id="GO:0046654">
    <property type="term" value="P:tetrahydrofolate biosynthetic process"/>
    <property type="evidence" value="ECO:0007669"/>
    <property type="project" value="UniProtKB-UniPathway"/>
</dbReference>
<keyword evidence="8" id="KW-0460">Magnesium</keyword>
<dbReference type="RefSeq" id="WP_161314359.1">
    <property type="nucleotide sequence ID" value="NZ_WTUW01000001.1"/>
</dbReference>
<evidence type="ECO:0000256" key="1">
    <source>
        <dbReference type="ARBA" id="ARBA00001946"/>
    </source>
</evidence>
<keyword evidence="5" id="KW-0479">Metal-binding</keyword>
<dbReference type="PANTHER" id="PTHR11136:SF0">
    <property type="entry name" value="DIHYDROFOLATE SYNTHETASE-RELATED"/>
    <property type="match status" value="1"/>
</dbReference>
<feature type="domain" description="Mur ligase central" evidence="11">
    <location>
        <begin position="48"/>
        <end position="264"/>
    </location>
</feature>